<dbReference type="SUPFAM" id="SSF49785">
    <property type="entry name" value="Galactose-binding domain-like"/>
    <property type="match status" value="1"/>
</dbReference>
<dbReference type="Gene3D" id="3.10.170.10">
    <property type="match status" value="1"/>
</dbReference>
<keyword evidence="6" id="KW-0479">Metal-binding</keyword>
<dbReference type="Gene3D" id="2.60.40.1120">
    <property type="entry name" value="Carboxypeptidase-like, regulatory domain"/>
    <property type="match status" value="1"/>
</dbReference>
<evidence type="ECO:0000313" key="16">
    <source>
        <dbReference type="Proteomes" id="UP000035996"/>
    </source>
</evidence>
<protein>
    <submittedName>
        <fullName evidence="15">Coagulation factor 5/8 type-like protein</fullName>
    </submittedName>
</protein>
<gene>
    <name evidence="15" type="ORF">AB986_09750</name>
</gene>
<dbReference type="Pfam" id="PF02128">
    <property type="entry name" value="Peptidase_M36"/>
    <property type="match status" value="1"/>
</dbReference>
<keyword evidence="9" id="KW-0862">Zinc</keyword>
<feature type="domain" description="F5/8 type C" evidence="13">
    <location>
        <begin position="787"/>
        <end position="919"/>
    </location>
</feature>
<dbReference type="InterPro" id="IPR011096">
    <property type="entry name" value="FTP_domain"/>
</dbReference>
<evidence type="ECO:0000256" key="4">
    <source>
        <dbReference type="ARBA" id="ARBA00022525"/>
    </source>
</evidence>
<dbReference type="InterPro" id="IPR050371">
    <property type="entry name" value="Fungal_virulence_M36"/>
</dbReference>
<evidence type="ECO:0000256" key="11">
    <source>
        <dbReference type="ARBA" id="ARBA00023145"/>
    </source>
</evidence>
<dbReference type="SUPFAM" id="SSF49464">
    <property type="entry name" value="Carboxypeptidase regulatory domain-like"/>
    <property type="match status" value="1"/>
</dbReference>
<evidence type="ECO:0000259" key="14">
    <source>
        <dbReference type="Pfam" id="PF07504"/>
    </source>
</evidence>
<sequence>MKNGKKLFSTLGASLLAGSLLVSGGASANVSGPIVETSLHDHVELDSAMMDMRNVLNKVLPTGTQLNAADTLISQAGAGVKIKWNSLFGTPSMIVKDQGYLTEASNKNAETVARDWLEENAALFGVKASEIANLKVTRNYAMKGTGLQPVTFQQTFDGIESVYGGRVIVAVNKEGKILSVTGNMSRSTSLVDNFDLTSKEALSKAIELQSPSISYTPNLIDTEKAWDVFAADVLPTKQRVKKATFITDKGVRPAYRVLFIEKLNEGYEIVIDAATGEQLYKRSLVDYLADPEGLIFENFPGAPKGGTQTVKSFNGDPNASPNGWLLPGTPLGITTFGNNANTYANWSNFIAPADQAVRPVAPLGEFSFTFKDSWNKTKGQTVPPSYADDVNSASTNLFYHHNLFHDYFYNLGWVEGAGNLQLSNFGKGGLGGDAILGLVQAGAASGGAPTYTGRDNAYMLTLPDGIPAWSGMFLWEPIAGAFEGSYADGDFDAGIIYHEYSHALSTRLVAGGEALGSHQSGSMGEGWGDWYGMHYLLKNGLQDKPVVGGYVTGNMESGIRSYALDDSPYNYGDIGYDVGGPEVHSDGDIWAAILWQVREELIETYGKTEGESIAEHLVMDAMPISVPEPSMEDMRTAIIASDFERYGGEHYDALWKAFAQRGLGSDAYSNGGNDTDPIPAFNHPDGQHNGQISGTVINAATNKPIKDARIIIGEFEARTSPLSVTTEEGKFATYMVEGTYNITIQAKGFGSRTIENVTIKPGKKNNLSFKLSPNVASSFNGASIANVSGESDSNPVKFAIDDTEASVYATDTQENGFKGSDFVVDLAGDEAVDISHIQVSAMKDISKARFATLKNFSVQTSMDGKNWTTVVREKFTAQKPRPTVADLHYKGFDLDKPVKAKFLKFIAHDSQDNSKGYVQVADIQAFTSKKAQIEPVTLEPEEPFIAEGTVQAGNAGTGIGNLADVPATLAVTENEFVTTQNPEPASQGADGYVVTLPAQYGDGIHNFTLEGLSDTEYDYDVYFYNKNFEPIGGVATAGANEAGVIPGGTKYVYVGLYSGANVPFTFTATSPY</sequence>
<keyword evidence="11" id="KW-0865">Zymogen</keyword>
<dbReference type="GO" id="GO:0008270">
    <property type="term" value="F:zinc ion binding"/>
    <property type="evidence" value="ECO:0007669"/>
    <property type="project" value="InterPro"/>
</dbReference>
<comment type="cofactor">
    <cofactor evidence="1">
        <name>Zn(2+)</name>
        <dbReference type="ChEBI" id="CHEBI:29105"/>
    </cofactor>
</comment>
<evidence type="ECO:0000256" key="1">
    <source>
        <dbReference type="ARBA" id="ARBA00001947"/>
    </source>
</evidence>
<dbReference type="InterPro" id="IPR000421">
    <property type="entry name" value="FA58C"/>
</dbReference>
<keyword evidence="10" id="KW-0482">Metalloprotease</keyword>
<dbReference type="Gene3D" id="2.60.120.260">
    <property type="entry name" value="Galactose-binding domain-like"/>
    <property type="match status" value="1"/>
</dbReference>
<comment type="caution">
    <text evidence="15">The sequence shown here is derived from an EMBL/GenBank/DDBJ whole genome shotgun (WGS) entry which is preliminary data.</text>
</comment>
<dbReference type="Gene3D" id="1.10.390.10">
    <property type="entry name" value="Neutral Protease Domain 2"/>
    <property type="match status" value="1"/>
</dbReference>
<dbReference type="InterPro" id="IPR027268">
    <property type="entry name" value="Peptidase_M4/M1_CTD_sf"/>
</dbReference>
<dbReference type="STRING" id="157733.AB986_09750"/>
<dbReference type="GO" id="GO:0005615">
    <property type="term" value="C:extracellular space"/>
    <property type="evidence" value="ECO:0007669"/>
    <property type="project" value="InterPro"/>
</dbReference>
<dbReference type="PANTHER" id="PTHR33478:SF1">
    <property type="entry name" value="EXTRACELLULAR METALLOPROTEINASE MEP"/>
    <property type="match status" value="1"/>
</dbReference>
<evidence type="ECO:0000256" key="9">
    <source>
        <dbReference type="ARBA" id="ARBA00022833"/>
    </source>
</evidence>
<dbReference type="GO" id="GO:0004222">
    <property type="term" value="F:metalloendopeptidase activity"/>
    <property type="evidence" value="ECO:0007669"/>
    <property type="project" value="InterPro"/>
</dbReference>
<dbReference type="Proteomes" id="UP000035996">
    <property type="component" value="Unassembled WGS sequence"/>
</dbReference>
<dbReference type="OrthoDB" id="5289240at2"/>
<dbReference type="EMBL" id="LELK01000001">
    <property type="protein sequence ID" value="KMM39454.1"/>
    <property type="molecule type" value="Genomic_DNA"/>
</dbReference>
<dbReference type="InterPro" id="IPR008969">
    <property type="entry name" value="CarboxyPept-like_regulatory"/>
</dbReference>
<dbReference type="Pfam" id="PF13620">
    <property type="entry name" value="CarboxypepD_reg"/>
    <property type="match status" value="1"/>
</dbReference>
<evidence type="ECO:0000256" key="7">
    <source>
        <dbReference type="ARBA" id="ARBA00022729"/>
    </source>
</evidence>
<dbReference type="GO" id="GO:0006508">
    <property type="term" value="P:proteolysis"/>
    <property type="evidence" value="ECO:0007669"/>
    <property type="project" value="UniProtKB-KW"/>
</dbReference>
<evidence type="ECO:0000256" key="10">
    <source>
        <dbReference type="ARBA" id="ARBA00023049"/>
    </source>
</evidence>
<evidence type="ECO:0000256" key="8">
    <source>
        <dbReference type="ARBA" id="ARBA00022801"/>
    </source>
</evidence>
<dbReference type="AlphaFoldDB" id="A0A0J6D549"/>
<proteinExistence type="inferred from homology"/>
<evidence type="ECO:0000256" key="12">
    <source>
        <dbReference type="SAM" id="SignalP"/>
    </source>
</evidence>
<comment type="similarity">
    <text evidence="3">Belongs to the peptidase M36 family.</text>
</comment>
<dbReference type="PATRIC" id="fig|157733.3.peg.4256"/>
<dbReference type="InterPro" id="IPR001842">
    <property type="entry name" value="Peptidase_M36"/>
</dbReference>
<dbReference type="Pfam" id="PF00754">
    <property type="entry name" value="F5_F8_type_C"/>
    <property type="match status" value="1"/>
</dbReference>
<dbReference type="InterPro" id="IPR008979">
    <property type="entry name" value="Galactose-bd-like_sf"/>
</dbReference>
<dbReference type="RefSeq" id="WP_048310625.1">
    <property type="nucleotide sequence ID" value="NZ_CP119526.1"/>
</dbReference>
<keyword evidence="5" id="KW-0645">Protease</keyword>
<evidence type="ECO:0000256" key="5">
    <source>
        <dbReference type="ARBA" id="ARBA00022670"/>
    </source>
</evidence>
<keyword evidence="16" id="KW-1185">Reference proteome</keyword>
<evidence type="ECO:0000256" key="6">
    <source>
        <dbReference type="ARBA" id="ARBA00022723"/>
    </source>
</evidence>
<evidence type="ECO:0000256" key="3">
    <source>
        <dbReference type="ARBA" id="ARBA00006006"/>
    </source>
</evidence>
<keyword evidence="4" id="KW-0964">Secreted</keyword>
<feature type="domain" description="FTP" evidence="14">
    <location>
        <begin position="132"/>
        <end position="183"/>
    </location>
</feature>
<dbReference type="SUPFAM" id="SSF55486">
    <property type="entry name" value="Metalloproteases ('zincins'), catalytic domain"/>
    <property type="match status" value="1"/>
</dbReference>
<reference evidence="15" key="1">
    <citation type="submission" date="2015-06" db="EMBL/GenBank/DDBJ databases">
        <authorList>
            <person name="Liu B."/>
            <person name="Wang J."/>
            <person name="Zhu Y."/>
            <person name="Liu G."/>
            <person name="Chen Q."/>
            <person name="Zheng C."/>
            <person name="Che J."/>
            <person name="Ge C."/>
            <person name="Shi H."/>
            <person name="Pan Z."/>
            <person name="Liu X."/>
        </authorList>
    </citation>
    <scope>NUCLEOTIDE SEQUENCE [LARGE SCALE GENOMIC DNA]</scope>
    <source>
        <strain evidence="15">DSM 16346</strain>
    </source>
</reference>
<feature type="chain" id="PRO_5005269625" evidence="12">
    <location>
        <begin position="29"/>
        <end position="1072"/>
    </location>
</feature>
<accession>A0A0J6D549</accession>
<feature type="signal peptide" evidence="12">
    <location>
        <begin position="1"/>
        <end position="28"/>
    </location>
</feature>
<organism evidence="15 16">
    <name type="scientific">Guptibacillus hwajinpoensis</name>
    <dbReference type="NCBI Taxonomy" id="208199"/>
    <lineage>
        <taxon>Bacteria</taxon>
        <taxon>Bacillati</taxon>
        <taxon>Bacillota</taxon>
        <taxon>Bacilli</taxon>
        <taxon>Bacillales</taxon>
        <taxon>Guptibacillaceae</taxon>
        <taxon>Guptibacillus</taxon>
    </lineage>
</organism>
<evidence type="ECO:0000259" key="13">
    <source>
        <dbReference type="Pfam" id="PF00754"/>
    </source>
</evidence>
<name>A0A0J6D549_9BACL</name>
<keyword evidence="7 12" id="KW-0732">Signal</keyword>
<keyword evidence="8" id="KW-0378">Hydrolase</keyword>
<evidence type="ECO:0000256" key="2">
    <source>
        <dbReference type="ARBA" id="ARBA00004613"/>
    </source>
</evidence>
<comment type="subcellular location">
    <subcellularLocation>
        <location evidence="2">Secreted</location>
    </subcellularLocation>
</comment>
<dbReference type="PANTHER" id="PTHR33478">
    <property type="entry name" value="EXTRACELLULAR METALLOPROTEINASE MEP"/>
    <property type="match status" value="1"/>
</dbReference>
<evidence type="ECO:0000313" key="15">
    <source>
        <dbReference type="EMBL" id="KMM39454.1"/>
    </source>
</evidence>
<dbReference type="Pfam" id="PF07504">
    <property type="entry name" value="FTP"/>
    <property type="match status" value="1"/>
</dbReference>
<dbReference type="CDD" id="cd09596">
    <property type="entry name" value="M36"/>
    <property type="match status" value="1"/>
</dbReference>